<accession>A0A2P6N9M9</accession>
<dbReference type="EMBL" id="MDYQ01000142">
    <property type="protein sequence ID" value="PRP80640.1"/>
    <property type="molecule type" value="Genomic_DNA"/>
</dbReference>
<dbReference type="AlphaFoldDB" id="A0A2P6N9M9"/>
<reference evidence="2 3" key="1">
    <citation type="journal article" date="2018" name="Genome Biol. Evol.">
        <title>Multiple Roots of Fruiting Body Formation in Amoebozoa.</title>
        <authorList>
            <person name="Hillmann F."/>
            <person name="Forbes G."/>
            <person name="Novohradska S."/>
            <person name="Ferling I."/>
            <person name="Riege K."/>
            <person name="Groth M."/>
            <person name="Westermann M."/>
            <person name="Marz M."/>
            <person name="Spaller T."/>
            <person name="Winckler T."/>
            <person name="Schaap P."/>
            <person name="Glockner G."/>
        </authorList>
    </citation>
    <scope>NUCLEOTIDE SEQUENCE [LARGE SCALE GENOMIC DNA]</scope>
    <source>
        <strain evidence="2 3">Jena</strain>
    </source>
</reference>
<keyword evidence="3" id="KW-1185">Reference proteome</keyword>
<sequence length="820" mass="91337">MSSSKELTTSQCWNCTSGNITPNINSNIIFQSLDMTELIRIEDLAVKTVVIRNSTITFYGSSISSTTITVENSRLRLLGSTLSAQDHLSIFLSNTNSRPSFFLYLRTSRISSNTMTIDGGSITFGGEYCTINTTVAHFSNAALYTGSTDIVWDGQIHLSNVTITSSYPTTTSRIIATADNASLAIQHSTIEAAISFKLPVTMNNVTVSYSRDSALSIFNGATITNSMLYSLRYCTRCDVSDSTLYSIPDSSSLHLSGNITILHRFATTGTTISGSHDLHITSLSSVAFRQGTITGPIVWDAEEFTIWDTTITGSCSFIGGGNIQTINSSTSSLTLRGSWRLSDLQARDITADEIVLSSYIISIDVDDMLIERLIISSYGYIQLKNTTLYRLKLVYLQPTQFETRNPIRGGILTRPSELKADSDCSTVVNGSTVSVNTNATGLYVTYVPPTPRISLGYSDGSYTYLRLVNRYAYYYNRRCVDSSLLYHKLVVRGPEGQRNLTQSPLYGYDGDFYVYRLYATPDENDCTRKDINVSLISTGDDVVSSPEVTVPIYPRKIVLSTFYPWGFYNETDFSMAALAEKDAGNILVTWNASRVPEVCGYRPQAISFGGRITPIFHGKATYRAATTSQTYCDVISATVPEVSLLYSRDEDYVFSDRYLPYTGSYRYWVKYLVPVDAYLTPESLELIPEYTSDYYSYTTWKVKDIPNSRCSCGTYSIILTVYNTNGTLFKSTKLSKNDDTIDLSYGTYVLYVTGLCYSSSDTGGYGKTIRLDVDLQKEPPSPLRWIIPVSIVGGMIVFAIIIFAFVLLRRRMRFNYYRLE</sequence>
<comment type="caution">
    <text evidence="2">The sequence shown here is derived from an EMBL/GenBank/DDBJ whole genome shotgun (WGS) entry which is preliminary data.</text>
</comment>
<evidence type="ECO:0000313" key="2">
    <source>
        <dbReference type="EMBL" id="PRP80640.1"/>
    </source>
</evidence>
<dbReference type="Proteomes" id="UP000241769">
    <property type="component" value="Unassembled WGS sequence"/>
</dbReference>
<evidence type="ECO:0000256" key="1">
    <source>
        <dbReference type="SAM" id="Phobius"/>
    </source>
</evidence>
<feature type="transmembrane region" description="Helical" evidence="1">
    <location>
        <begin position="785"/>
        <end position="808"/>
    </location>
</feature>
<protein>
    <submittedName>
        <fullName evidence="2">Uncharacterized protein</fullName>
    </submittedName>
</protein>
<proteinExistence type="predicted"/>
<keyword evidence="1" id="KW-0472">Membrane</keyword>
<organism evidence="2 3">
    <name type="scientific">Planoprotostelium fungivorum</name>
    <dbReference type="NCBI Taxonomy" id="1890364"/>
    <lineage>
        <taxon>Eukaryota</taxon>
        <taxon>Amoebozoa</taxon>
        <taxon>Evosea</taxon>
        <taxon>Variosea</taxon>
        <taxon>Cavosteliida</taxon>
        <taxon>Cavosteliaceae</taxon>
        <taxon>Planoprotostelium</taxon>
    </lineage>
</organism>
<dbReference type="InParanoid" id="A0A2P6N9M9"/>
<evidence type="ECO:0000313" key="3">
    <source>
        <dbReference type="Proteomes" id="UP000241769"/>
    </source>
</evidence>
<name>A0A2P6N9M9_9EUKA</name>
<gene>
    <name evidence="2" type="ORF">PROFUN_10695</name>
</gene>
<keyword evidence="1" id="KW-0812">Transmembrane</keyword>
<keyword evidence="1" id="KW-1133">Transmembrane helix</keyword>